<feature type="signal peptide" evidence="1">
    <location>
        <begin position="1"/>
        <end position="19"/>
    </location>
</feature>
<evidence type="ECO:0000313" key="3">
    <source>
        <dbReference type="Proteomes" id="UP001271007"/>
    </source>
</evidence>
<feature type="chain" id="PRO_5042586221" evidence="1">
    <location>
        <begin position="20"/>
        <end position="170"/>
    </location>
</feature>
<comment type="caution">
    <text evidence="2">The sequence shown here is derived from an EMBL/GenBank/DDBJ whole genome shotgun (WGS) entry which is preliminary data.</text>
</comment>
<reference evidence="2" key="1">
    <citation type="submission" date="2023-04" db="EMBL/GenBank/DDBJ databases">
        <title>Black Yeasts Isolated from many extreme environments.</title>
        <authorList>
            <person name="Coleine C."/>
            <person name="Stajich J.E."/>
            <person name="Selbmann L."/>
        </authorList>
    </citation>
    <scope>NUCLEOTIDE SEQUENCE</scope>
    <source>
        <strain evidence="2">CCFEE 5312</strain>
    </source>
</reference>
<gene>
    <name evidence="2" type="ORF">LTR09_010397</name>
</gene>
<sequence length="170" mass="17866">MHISALPLTLLLSTTAAQGWPAHHAGCSENVVALASGIHLNINGQWAEYNGTLKIVDIESASPVNQTDFLIAKGELLSDIQAGMNIRLFNQQMAPPGNAAIPGLAKYAAAQQTEQALAEGLTGVPSEDKKALESLESDIMAGIKLNEKNLKKASQGCDFTLSFPPADESG</sequence>
<keyword evidence="1" id="KW-0732">Signal</keyword>
<organism evidence="2 3">
    <name type="scientific">Extremus antarcticus</name>
    <dbReference type="NCBI Taxonomy" id="702011"/>
    <lineage>
        <taxon>Eukaryota</taxon>
        <taxon>Fungi</taxon>
        <taxon>Dikarya</taxon>
        <taxon>Ascomycota</taxon>
        <taxon>Pezizomycotina</taxon>
        <taxon>Dothideomycetes</taxon>
        <taxon>Dothideomycetidae</taxon>
        <taxon>Mycosphaerellales</taxon>
        <taxon>Extremaceae</taxon>
        <taxon>Extremus</taxon>
    </lineage>
</organism>
<evidence type="ECO:0000256" key="1">
    <source>
        <dbReference type="SAM" id="SignalP"/>
    </source>
</evidence>
<dbReference type="AlphaFoldDB" id="A0AAJ0G8F0"/>
<name>A0AAJ0G8F0_9PEZI</name>
<keyword evidence="3" id="KW-1185">Reference proteome</keyword>
<proteinExistence type="predicted"/>
<dbReference type="EMBL" id="JAWDJX010000051">
    <property type="protein sequence ID" value="KAK3048236.1"/>
    <property type="molecule type" value="Genomic_DNA"/>
</dbReference>
<dbReference type="Proteomes" id="UP001271007">
    <property type="component" value="Unassembled WGS sequence"/>
</dbReference>
<protein>
    <submittedName>
        <fullName evidence="2">Uncharacterized protein</fullName>
    </submittedName>
</protein>
<evidence type="ECO:0000313" key="2">
    <source>
        <dbReference type="EMBL" id="KAK3048236.1"/>
    </source>
</evidence>
<accession>A0AAJ0G8F0</accession>